<evidence type="ECO:0000313" key="1">
    <source>
        <dbReference type="EMBL" id="NIE49660.1"/>
    </source>
</evidence>
<dbReference type="AlphaFoldDB" id="A0A6G5AHK6"/>
<name>A0A6G5AHK6_RHIMP</name>
<sequence length="160" mass="17709">MISGERLVRGQCCVRDNALCSQAVGLCTIVFCVGERLLCAFQRLKIFPKRRCRVGAIVSMACKDSLLLLVHLLTNGAKTHSVFLTDFHSMSFCIVQRFFVCRQCAVNMSCVPGMCILEKHPKNCHEGKNLTTLSVLSQNVQLHIDALAIPQAQLHVHAIA</sequence>
<proteinExistence type="predicted"/>
<protein>
    <submittedName>
        <fullName evidence="1">Uncharacterized protein</fullName>
    </submittedName>
</protein>
<reference evidence="1" key="1">
    <citation type="submission" date="2020-03" db="EMBL/GenBank/DDBJ databases">
        <title>A transcriptome and proteome of the tick Rhipicephalus microplus shaped by the genetic composition of its hosts and developmental stage.</title>
        <authorList>
            <person name="Garcia G.R."/>
            <person name="Ribeiro J.M.C."/>
            <person name="Maruyama S.R."/>
            <person name="Gardinasse L.G."/>
            <person name="Nelson K."/>
            <person name="Ferreira B.R."/>
            <person name="Andrade T.G."/>
            <person name="Santos I.K.F.M."/>
        </authorList>
    </citation>
    <scope>NUCLEOTIDE SEQUENCE</scope>
    <source>
        <strain evidence="1">NSGR</strain>
        <tissue evidence="1">Salivary glands</tissue>
    </source>
</reference>
<organism evidence="1">
    <name type="scientific">Rhipicephalus microplus</name>
    <name type="common">Cattle tick</name>
    <name type="synonym">Boophilus microplus</name>
    <dbReference type="NCBI Taxonomy" id="6941"/>
    <lineage>
        <taxon>Eukaryota</taxon>
        <taxon>Metazoa</taxon>
        <taxon>Ecdysozoa</taxon>
        <taxon>Arthropoda</taxon>
        <taxon>Chelicerata</taxon>
        <taxon>Arachnida</taxon>
        <taxon>Acari</taxon>
        <taxon>Parasitiformes</taxon>
        <taxon>Ixodida</taxon>
        <taxon>Ixodoidea</taxon>
        <taxon>Ixodidae</taxon>
        <taxon>Rhipicephalinae</taxon>
        <taxon>Rhipicephalus</taxon>
        <taxon>Boophilus</taxon>
    </lineage>
</organism>
<dbReference type="EMBL" id="GIKN01007387">
    <property type="protein sequence ID" value="NIE49660.1"/>
    <property type="molecule type" value="Transcribed_RNA"/>
</dbReference>
<accession>A0A6G5AHK6</accession>